<dbReference type="RefSeq" id="WP_232085588.1">
    <property type="nucleotide sequence ID" value="NZ_AP018732.1"/>
</dbReference>
<dbReference type="InterPro" id="IPR002915">
    <property type="entry name" value="DeoC/FbaB/LacD_aldolase"/>
</dbReference>
<dbReference type="GO" id="GO:0009073">
    <property type="term" value="P:aromatic amino acid family biosynthetic process"/>
    <property type="evidence" value="ECO:0007669"/>
    <property type="project" value="UniProtKB-UniRule"/>
</dbReference>
<feature type="active site" description="Schiff-base intermediate with dihydroxyacetone-P" evidence="7">
    <location>
        <position position="172"/>
    </location>
</feature>
<dbReference type="GO" id="GO:0004332">
    <property type="term" value="F:fructose-bisphosphate aldolase activity"/>
    <property type="evidence" value="ECO:0007669"/>
    <property type="project" value="InterPro"/>
</dbReference>
<feature type="binding site" evidence="5">
    <location>
        <begin position="23"/>
        <end position="27"/>
    </location>
    <ligand>
        <name>1-deoxy-D-threo-hexo-2,5-diulose 6-phosphate</name>
        <dbReference type="ChEBI" id="CHEBI:58861"/>
    </ligand>
</feature>
<dbReference type="GO" id="GO:0016744">
    <property type="term" value="F:transketolase or transaldolase activity"/>
    <property type="evidence" value="ECO:0007669"/>
    <property type="project" value="UniProtKB-UniRule"/>
</dbReference>
<dbReference type="CDD" id="cd00958">
    <property type="entry name" value="DhnA"/>
    <property type="match status" value="1"/>
</dbReference>
<dbReference type="KEGG" id="ccai:NAS2_0559"/>
<dbReference type="Proteomes" id="UP000509448">
    <property type="component" value="Chromosome"/>
</dbReference>
<feature type="active site" description="Proton donor" evidence="5 7">
    <location>
        <position position="141"/>
    </location>
</feature>
<keyword evidence="9" id="KW-1185">Reference proteome</keyword>
<dbReference type="SMART" id="SM01133">
    <property type="entry name" value="DeoC"/>
    <property type="match status" value="1"/>
</dbReference>
<evidence type="ECO:0000256" key="3">
    <source>
        <dbReference type="ARBA" id="ARBA00023141"/>
    </source>
</evidence>
<gene>
    <name evidence="5" type="primary">aroA'</name>
    <name evidence="8" type="ORF">NAS2_0559</name>
</gene>
<sequence length="263" mass="28097">MDGKTIRMGRISRNGLFLCVPMDHGISSGPIAGIDRLHRVLAEVSRGGATCAVLNKGMIKSMKEHPGMGILMHASASTSLGPDPNYKVRSSGVEEALRLGADGVSVHVNIGAREESEMLYELGYMSDEADEWGMPLLAMMYPRGEHVKNPNDPATIAHVARVGAELGADIVKCNYTGDRESFSALVRSVPVPVIIAGGPKMDTDMDVLRLVRDAMDSGAAGVAFGRNVFQHANPEAITRAIAEIIFDNADVEKAAQELEVGRS</sequence>
<dbReference type="InterPro" id="IPR041720">
    <property type="entry name" value="FbaB-like"/>
</dbReference>
<comment type="subunit">
    <text evidence="5">Homodecamer.</text>
</comment>
<evidence type="ECO:0000256" key="2">
    <source>
        <dbReference type="ARBA" id="ARBA00022679"/>
    </source>
</evidence>
<feature type="binding site" evidence="5">
    <location>
        <begin position="225"/>
        <end position="226"/>
    </location>
    <ligand>
        <name>1-deoxy-D-threo-hexo-2,5-diulose 6-phosphate</name>
        <dbReference type="ChEBI" id="CHEBI:58861"/>
    </ligand>
</feature>
<organism evidence="8 9">
    <name type="scientific">Conexivisphaera calida</name>
    <dbReference type="NCBI Taxonomy" id="1874277"/>
    <lineage>
        <taxon>Archaea</taxon>
        <taxon>Nitrososphaerota</taxon>
        <taxon>Conexivisphaeria</taxon>
        <taxon>Conexivisphaerales</taxon>
        <taxon>Conexivisphaeraceae</taxon>
        <taxon>Conexivisphaera</taxon>
    </lineage>
</organism>
<keyword evidence="1 5" id="KW-0028">Amino-acid biosynthesis</keyword>
<reference evidence="8 9" key="1">
    <citation type="journal article" date="2019" name="ISME J.">
        <title>Isolation and characterization of a thermophilic sulfur- and iron-reducing thaumarchaeote from a terrestrial acidic hot spring.</title>
        <authorList>
            <person name="Kato S."/>
            <person name="Itoh T."/>
            <person name="Yuki M."/>
            <person name="Nagamori M."/>
            <person name="Ohnishi M."/>
            <person name="Uematsu K."/>
            <person name="Suzuki K."/>
            <person name="Takashina T."/>
            <person name="Ohkuma M."/>
        </authorList>
    </citation>
    <scope>NUCLEOTIDE SEQUENCE [LARGE SCALE GENOMIC DNA]</scope>
    <source>
        <strain evidence="8 9">NAS-02</strain>
    </source>
</reference>
<dbReference type="InterPro" id="IPR010210">
    <property type="entry name" value="ADH_synthase"/>
</dbReference>
<dbReference type="InterPro" id="IPR013785">
    <property type="entry name" value="Aldolase_TIM"/>
</dbReference>
<dbReference type="Pfam" id="PF01791">
    <property type="entry name" value="DeoC"/>
    <property type="match status" value="1"/>
</dbReference>
<evidence type="ECO:0000313" key="9">
    <source>
        <dbReference type="Proteomes" id="UP000509448"/>
    </source>
</evidence>
<keyword evidence="3 5" id="KW-0057">Aromatic amino acid biosynthesis</keyword>
<dbReference type="GO" id="GO:0008652">
    <property type="term" value="P:amino acid biosynthetic process"/>
    <property type="evidence" value="ECO:0007669"/>
    <property type="project" value="UniProtKB-KW"/>
</dbReference>
<dbReference type="NCBIfam" id="NF005556">
    <property type="entry name" value="PRK07226.1"/>
    <property type="match status" value="1"/>
</dbReference>
<dbReference type="Gene3D" id="3.20.20.70">
    <property type="entry name" value="Aldolase class I"/>
    <property type="match status" value="1"/>
</dbReference>
<dbReference type="GeneID" id="55584377"/>
<keyword evidence="4 5" id="KW-0704">Schiff base</keyword>
<dbReference type="PANTHER" id="PTHR47916:SF1">
    <property type="entry name" value="3-HYDROXY-5-PHOSPHONOOXYPENTANE-2,4-DIONE THIOLASE"/>
    <property type="match status" value="1"/>
</dbReference>
<dbReference type="GO" id="GO:0016836">
    <property type="term" value="F:hydro-lyase activity"/>
    <property type="evidence" value="ECO:0007669"/>
    <property type="project" value="InterPro"/>
</dbReference>
<dbReference type="PIRSF" id="PIRSF038992">
    <property type="entry name" value="Aldolase_Ia"/>
    <property type="match status" value="1"/>
</dbReference>
<protein>
    <recommendedName>
        <fullName evidence="5 6">2-amino-3,7-dideoxy-D-threo-hept-6-ulosonate synthase</fullName>
        <shortName evidence="5">ADH synthase</shortName>
        <shortName evidence="5">ADHS</shortName>
        <shortName evidence="5">ADTH synthase</shortName>
        <ecNumber evidence="5 6">2.2.1.10</ecNumber>
    </recommendedName>
</protein>
<evidence type="ECO:0000256" key="1">
    <source>
        <dbReference type="ARBA" id="ARBA00022605"/>
    </source>
</evidence>
<dbReference type="NCBIfam" id="TIGR01949">
    <property type="entry name" value="ADH_synth"/>
    <property type="match status" value="1"/>
</dbReference>
<keyword evidence="2 5" id="KW-0808">Transferase</keyword>
<comment type="catalytic activity">
    <reaction evidence="5">
        <text>1-deoxy-D-threo-hexo-2,5-diulose 6-phosphate + L-aspartate 4-semialdehyde = 2,3-dioxopropyl phosphate + 2-amino-2,3,7-trideoxy-D-lyxo-hept-6-ulosonate</text>
        <dbReference type="Rhea" id="RHEA:25952"/>
        <dbReference type="ChEBI" id="CHEBI:58859"/>
        <dbReference type="ChEBI" id="CHEBI:58860"/>
        <dbReference type="ChEBI" id="CHEBI:58861"/>
        <dbReference type="ChEBI" id="CHEBI:537519"/>
        <dbReference type="EC" id="2.2.1.10"/>
    </reaction>
</comment>
<feature type="binding site" evidence="5">
    <location>
        <begin position="197"/>
        <end position="198"/>
    </location>
    <ligand>
        <name>1-deoxy-D-threo-hexo-2,5-diulose 6-phosphate</name>
        <dbReference type="ChEBI" id="CHEBI:58861"/>
    </ligand>
</feature>
<accession>A0A4P2VLC6</accession>
<dbReference type="SUPFAM" id="SSF51569">
    <property type="entry name" value="Aldolase"/>
    <property type="match status" value="1"/>
</dbReference>
<dbReference type="AlphaFoldDB" id="A0A4P2VLC6"/>
<name>A0A4P2VLC6_9ARCH</name>
<dbReference type="EC" id="2.2.1.10" evidence="5 6"/>
<feature type="active site" description="Proton acceptor" evidence="5">
    <location>
        <position position="23"/>
    </location>
</feature>
<dbReference type="InterPro" id="IPR050456">
    <property type="entry name" value="DeoC/FbaB_aldolase"/>
</dbReference>
<dbReference type="PANTHER" id="PTHR47916">
    <property type="entry name" value="FRUCTOSE-BISPHOSPHATE ALDOLASE CLASS 1"/>
    <property type="match status" value="1"/>
</dbReference>
<evidence type="ECO:0000256" key="6">
    <source>
        <dbReference type="NCBIfam" id="TIGR01949"/>
    </source>
</evidence>
<comment type="similarity">
    <text evidence="5">Belongs to the DeoC/FbaB aldolase family. ADHS subfamily.</text>
</comment>
<dbReference type="HAMAP" id="MF_00960">
    <property type="entry name" value="ADH_synthase"/>
    <property type="match status" value="1"/>
</dbReference>
<feature type="binding site" evidence="5">
    <location>
        <begin position="141"/>
        <end position="143"/>
    </location>
    <ligand>
        <name>1-deoxy-D-threo-hexo-2,5-diulose 6-phosphate</name>
        <dbReference type="ChEBI" id="CHEBI:58861"/>
    </ligand>
</feature>
<proteinExistence type="inferred from homology"/>
<evidence type="ECO:0000256" key="5">
    <source>
        <dbReference type="HAMAP-Rule" id="MF_00960"/>
    </source>
</evidence>
<evidence type="ECO:0000313" key="8">
    <source>
        <dbReference type="EMBL" id="BBE41948.1"/>
    </source>
</evidence>
<evidence type="ECO:0000256" key="4">
    <source>
        <dbReference type="ARBA" id="ARBA00023270"/>
    </source>
</evidence>
<dbReference type="EMBL" id="AP018732">
    <property type="protein sequence ID" value="BBE41948.1"/>
    <property type="molecule type" value="Genomic_DNA"/>
</dbReference>
<feature type="active site" description="Schiff-base intermediate with substrate" evidence="5">
    <location>
        <position position="172"/>
    </location>
</feature>
<evidence type="ECO:0000256" key="7">
    <source>
        <dbReference type="PIRSR" id="PIRSR038992-1"/>
    </source>
</evidence>
<comment type="function">
    <text evidence="5">Catalyzes a transaldol reaction between 6-deoxy-5-ketofructose 1-phosphate (DKFP) and L-aspartate semialdehyde (ASA) with an elimination of hydroxypyruvaldehyde phosphate to yield 2-amino-3,7-dideoxy-D-threo-hept-6-ulosonate (ADH). Plays a key role in an alternative pathway of the biosynthesis of 3-dehydroquinate (DHQ), which is involved in the canonical pathway for the biosynthesis of aromatic amino acids.</text>
</comment>